<dbReference type="InterPro" id="IPR043216">
    <property type="entry name" value="PAP-like"/>
</dbReference>
<evidence type="ECO:0000256" key="3">
    <source>
        <dbReference type="ARBA" id="ARBA00022692"/>
    </source>
</evidence>
<dbReference type="AlphaFoldDB" id="A0A0C3QGL7"/>
<dbReference type="GO" id="GO:0006644">
    <property type="term" value="P:phospholipid metabolic process"/>
    <property type="evidence" value="ECO:0007669"/>
    <property type="project" value="InterPro"/>
</dbReference>
<feature type="transmembrane region" description="Helical" evidence="6">
    <location>
        <begin position="201"/>
        <end position="220"/>
    </location>
</feature>
<feature type="transmembrane region" description="Helical" evidence="6">
    <location>
        <begin position="232"/>
        <end position="251"/>
    </location>
</feature>
<dbReference type="EMBL" id="KN823056">
    <property type="protein sequence ID" value="KIO24684.1"/>
    <property type="molecule type" value="Genomic_DNA"/>
</dbReference>
<dbReference type="CDD" id="cd03390">
    <property type="entry name" value="PAP2_containing_1_like"/>
    <property type="match status" value="1"/>
</dbReference>
<dbReference type="STRING" id="1051891.A0A0C3QGL7"/>
<dbReference type="GO" id="GO:0016020">
    <property type="term" value="C:membrane"/>
    <property type="evidence" value="ECO:0007669"/>
    <property type="project" value="UniProtKB-SubCell"/>
</dbReference>
<keyword evidence="5 6" id="KW-0472">Membrane</keyword>
<evidence type="ECO:0000313" key="8">
    <source>
        <dbReference type="EMBL" id="KIO24684.1"/>
    </source>
</evidence>
<feature type="transmembrane region" description="Helical" evidence="6">
    <location>
        <begin position="166"/>
        <end position="189"/>
    </location>
</feature>
<dbReference type="PANTHER" id="PTHR10165:SF35">
    <property type="entry name" value="RE23632P"/>
    <property type="match status" value="1"/>
</dbReference>
<dbReference type="SMART" id="SM00014">
    <property type="entry name" value="acidPPc"/>
    <property type="match status" value="1"/>
</dbReference>
<comment type="subcellular location">
    <subcellularLocation>
        <location evidence="1">Membrane</location>
        <topology evidence="1">Multi-pass membrane protein</topology>
    </subcellularLocation>
</comment>
<evidence type="ECO:0000256" key="2">
    <source>
        <dbReference type="ARBA" id="ARBA00008816"/>
    </source>
</evidence>
<keyword evidence="4 6" id="KW-1133">Transmembrane helix</keyword>
<dbReference type="HOGENOM" id="CLU_021458_5_0_1"/>
<keyword evidence="9" id="KW-1185">Reference proteome</keyword>
<evidence type="ECO:0000256" key="1">
    <source>
        <dbReference type="ARBA" id="ARBA00004141"/>
    </source>
</evidence>
<feature type="transmembrane region" description="Helical" evidence="6">
    <location>
        <begin position="74"/>
        <end position="92"/>
    </location>
</feature>
<feature type="transmembrane region" description="Helical" evidence="6">
    <location>
        <begin position="27"/>
        <end position="47"/>
    </location>
</feature>
<evidence type="ECO:0000256" key="6">
    <source>
        <dbReference type="SAM" id="Phobius"/>
    </source>
</evidence>
<dbReference type="Pfam" id="PF01569">
    <property type="entry name" value="PAP2"/>
    <property type="match status" value="1"/>
</dbReference>
<dbReference type="OrthoDB" id="10030083at2759"/>
<comment type="similarity">
    <text evidence="2">Belongs to the PA-phosphatase related phosphoesterase family.</text>
</comment>
<evidence type="ECO:0000259" key="7">
    <source>
        <dbReference type="SMART" id="SM00014"/>
    </source>
</evidence>
<evidence type="ECO:0000313" key="9">
    <source>
        <dbReference type="Proteomes" id="UP000054248"/>
    </source>
</evidence>
<protein>
    <recommendedName>
        <fullName evidence="7">Phosphatidic acid phosphatase type 2/haloperoxidase domain-containing protein</fullName>
    </recommendedName>
</protein>
<dbReference type="SUPFAM" id="SSF48317">
    <property type="entry name" value="Acid phosphatase/Vanadium-dependent haloperoxidase"/>
    <property type="match status" value="1"/>
</dbReference>
<organism evidence="8 9">
    <name type="scientific">Tulasnella calospora MUT 4182</name>
    <dbReference type="NCBI Taxonomy" id="1051891"/>
    <lineage>
        <taxon>Eukaryota</taxon>
        <taxon>Fungi</taxon>
        <taxon>Dikarya</taxon>
        <taxon>Basidiomycota</taxon>
        <taxon>Agaricomycotina</taxon>
        <taxon>Agaricomycetes</taxon>
        <taxon>Cantharellales</taxon>
        <taxon>Tulasnellaceae</taxon>
        <taxon>Tulasnella</taxon>
    </lineage>
</organism>
<accession>A0A0C3QGL7</accession>
<gene>
    <name evidence="8" type="ORF">M407DRAFT_98808</name>
</gene>
<dbReference type="InterPro" id="IPR000326">
    <property type="entry name" value="PAP2/HPO"/>
</dbReference>
<evidence type="ECO:0000256" key="4">
    <source>
        <dbReference type="ARBA" id="ARBA00022989"/>
    </source>
</evidence>
<dbReference type="InterPro" id="IPR036938">
    <property type="entry name" value="PAP2/HPO_sf"/>
</dbReference>
<dbReference type="Proteomes" id="UP000054248">
    <property type="component" value="Unassembled WGS sequence"/>
</dbReference>
<dbReference type="GO" id="GO:0008195">
    <property type="term" value="F:phosphatidate phosphatase activity"/>
    <property type="evidence" value="ECO:0007669"/>
    <property type="project" value="TreeGrafter"/>
</dbReference>
<keyword evidence="3 6" id="KW-0812">Transmembrane</keyword>
<sequence>MNFVRNLNARPIWRESISNLSWYHRAYLVDWGVAGFMWLVAEILRWIPVHERDFALDDPIISHPYTHEQVPSWANWYISVIFPIGIVVYWGLLRKSSHEAHHGALACWTAFCISHLVTDFLKNRVGRLRPDFLARCEWSDSAHACTGSSKDIHNGRMSFPSGHSSTAFSGLGFLFLFLAGKTGALHVTASPYLSTALSSRLLRLGLAASPLVLASWIAISRMEDYRHHKEDIVVGSLIGFASAYLSYTIYWENPFSDKVYQQGLTAQPRFVYDSQAAPISATNYELANAYEDGEELGDLEAQDDQDTPRQGR</sequence>
<name>A0A0C3QGL7_9AGAM</name>
<feature type="domain" description="Phosphatidic acid phosphatase type 2/haloperoxidase" evidence="7">
    <location>
        <begin position="105"/>
        <end position="247"/>
    </location>
</feature>
<dbReference type="Gene3D" id="1.20.144.10">
    <property type="entry name" value="Phosphatidic acid phosphatase type 2/haloperoxidase"/>
    <property type="match status" value="1"/>
</dbReference>
<reference evidence="9" key="2">
    <citation type="submission" date="2015-01" db="EMBL/GenBank/DDBJ databases">
        <title>Evolutionary Origins and Diversification of the Mycorrhizal Mutualists.</title>
        <authorList>
            <consortium name="DOE Joint Genome Institute"/>
            <consortium name="Mycorrhizal Genomics Consortium"/>
            <person name="Kohler A."/>
            <person name="Kuo A."/>
            <person name="Nagy L.G."/>
            <person name="Floudas D."/>
            <person name="Copeland A."/>
            <person name="Barry K.W."/>
            <person name="Cichocki N."/>
            <person name="Veneault-Fourrey C."/>
            <person name="LaButti K."/>
            <person name="Lindquist E.A."/>
            <person name="Lipzen A."/>
            <person name="Lundell T."/>
            <person name="Morin E."/>
            <person name="Murat C."/>
            <person name="Riley R."/>
            <person name="Ohm R."/>
            <person name="Sun H."/>
            <person name="Tunlid A."/>
            <person name="Henrissat B."/>
            <person name="Grigoriev I.V."/>
            <person name="Hibbett D.S."/>
            <person name="Martin F."/>
        </authorList>
    </citation>
    <scope>NUCLEOTIDE SEQUENCE [LARGE SCALE GENOMIC DNA]</scope>
    <source>
        <strain evidence="9">MUT 4182</strain>
    </source>
</reference>
<proteinExistence type="inferred from homology"/>
<reference evidence="8 9" key="1">
    <citation type="submission" date="2014-04" db="EMBL/GenBank/DDBJ databases">
        <authorList>
            <consortium name="DOE Joint Genome Institute"/>
            <person name="Kuo A."/>
            <person name="Girlanda M."/>
            <person name="Perotto S."/>
            <person name="Kohler A."/>
            <person name="Nagy L.G."/>
            <person name="Floudas D."/>
            <person name="Copeland A."/>
            <person name="Barry K.W."/>
            <person name="Cichocki N."/>
            <person name="Veneault-Fourrey C."/>
            <person name="LaButti K."/>
            <person name="Lindquist E.A."/>
            <person name="Lipzen A."/>
            <person name="Lundell T."/>
            <person name="Morin E."/>
            <person name="Murat C."/>
            <person name="Sun H."/>
            <person name="Tunlid A."/>
            <person name="Henrissat B."/>
            <person name="Grigoriev I.V."/>
            <person name="Hibbett D.S."/>
            <person name="Martin F."/>
            <person name="Nordberg H.P."/>
            <person name="Cantor M.N."/>
            <person name="Hua S.X."/>
        </authorList>
    </citation>
    <scope>NUCLEOTIDE SEQUENCE [LARGE SCALE GENOMIC DNA]</scope>
    <source>
        <strain evidence="8 9">MUT 4182</strain>
    </source>
</reference>
<dbReference type="GO" id="GO:0046839">
    <property type="term" value="P:phospholipid dephosphorylation"/>
    <property type="evidence" value="ECO:0007669"/>
    <property type="project" value="TreeGrafter"/>
</dbReference>
<evidence type="ECO:0000256" key="5">
    <source>
        <dbReference type="ARBA" id="ARBA00023136"/>
    </source>
</evidence>
<dbReference type="PANTHER" id="PTHR10165">
    <property type="entry name" value="LIPID PHOSPHATE PHOSPHATASE"/>
    <property type="match status" value="1"/>
</dbReference>